<comment type="subcellular location">
    <subcellularLocation>
        <location evidence="1">Cytoplasm</location>
        <location evidence="1">Cytoskeleton</location>
        <location evidence="1">Microtubule organizing center</location>
        <location evidence="1">Centrosome</location>
    </subcellularLocation>
</comment>
<dbReference type="InterPro" id="IPR028745">
    <property type="entry name" value="AKAP9/Pericentrin"/>
</dbReference>
<evidence type="ECO:0000256" key="2">
    <source>
        <dbReference type="ARBA" id="ARBA00022490"/>
    </source>
</evidence>
<keyword evidence="2" id="KW-0963">Cytoplasm</keyword>
<feature type="coiled-coil region" evidence="5">
    <location>
        <begin position="150"/>
        <end position="184"/>
    </location>
</feature>
<dbReference type="Proteomes" id="UP000567872">
    <property type="component" value="Unassembled WGS sequence"/>
</dbReference>
<feature type="non-terminal residue" evidence="7">
    <location>
        <position position="618"/>
    </location>
</feature>
<dbReference type="EMBL" id="VXAA01005773">
    <property type="protein sequence ID" value="NXI71730.1"/>
    <property type="molecule type" value="Genomic_DNA"/>
</dbReference>
<evidence type="ECO:0000256" key="4">
    <source>
        <dbReference type="ARBA" id="ARBA00023212"/>
    </source>
</evidence>
<feature type="non-terminal residue" evidence="7">
    <location>
        <position position="1"/>
    </location>
</feature>
<sequence>WSLSLDTSSNLAAKLKQELQTSDHLDASFMAYLQYHGIFPDVMESMREKEILSPQLKSVLKMVYEESCKILALSEHSFGFRELKNVHQTRAMMEGWQKEGLALLDAIQSLKDYLSKVADRGDKEEQRQMVVEHLFSSDRNSLLSEIQDLRAQLRMTHLQNQEKLQQLQETLTNAEDHGSKQEHQLRRKVELLEYKLQQEKSIVSDLHSTLSEEQKRVSETCELLNQEKAAVSALKSELYEHKQENERLQKSLEEHQREIDKFRFELENKEKDLTAALQELQAERLTETELRGLLEEQQLQHKKAEDEKKKALEDLQAALELQSVQNGQLSVSLEHEQMINDNLRKELQIEHSRCEALLSQEQNKVSELKRNLDAERNHSLELLNSLNHERVLTEQLSMRAREDASCQHRESLLEQAFIRELQAQLEEERSRTTELASIIDKTHQKAIHSKRQLEAEVQMCCEETQKEREISNKLRAILESLQSQKEDQNLELQHRRDEQRIKDLQEILAVLKERESPPSPNSQRELFCTLSKDPNGKQPMTKESEKVNLQQQQQQLEKIRQQLLFVAAHLNEFIYKTVDKTVNDWSASNNEAVASLLQTLKELKSDLLSPPAFQVRTT</sequence>
<accession>A0A7K9VGC6</accession>
<dbReference type="AlphaFoldDB" id="A0A7K9VGC6"/>
<proteinExistence type="predicted"/>
<keyword evidence="4" id="KW-0206">Cytoskeleton</keyword>
<protein>
    <submittedName>
        <fullName evidence="7">PCNT protein</fullName>
    </submittedName>
</protein>
<dbReference type="GO" id="GO:0005813">
    <property type="term" value="C:centrosome"/>
    <property type="evidence" value="ECO:0007669"/>
    <property type="project" value="UniProtKB-SubCell"/>
</dbReference>
<keyword evidence="8" id="KW-1185">Reference proteome</keyword>
<dbReference type="PANTHER" id="PTHR44981:SF3">
    <property type="entry name" value="PERICENTRIN"/>
    <property type="match status" value="1"/>
</dbReference>
<evidence type="ECO:0000256" key="6">
    <source>
        <dbReference type="SAM" id="MobiDB-lite"/>
    </source>
</evidence>
<feature type="region of interest" description="Disordered" evidence="6">
    <location>
        <begin position="512"/>
        <end position="541"/>
    </location>
</feature>
<dbReference type="GO" id="GO:0007165">
    <property type="term" value="P:signal transduction"/>
    <property type="evidence" value="ECO:0007669"/>
    <property type="project" value="InterPro"/>
</dbReference>
<dbReference type="GO" id="GO:0060090">
    <property type="term" value="F:molecular adaptor activity"/>
    <property type="evidence" value="ECO:0007669"/>
    <property type="project" value="InterPro"/>
</dbReference>
<dbReference type="OrthoDB" id="2020852at2759"/>
<keyword evidence="3 5" id="KW-0175">Coiled coil</keyword>
<reference evidence="7 8" key="1">
    <citation type="submission" date="2019-09" db="EMBL/GenBank/DDBJ databases">
        <title>Bird 10,000 Genomes (B10K) Project - Family phase.</title>
        <authorList>
            <person name="Zhang G."/>
        </authorList>
    </citation>
    <scope>NUCLEOTIDE SEQUENCE [LARGE SCALE GENOMIC DNA]</scope>
    <source>
        <strain evidence="7">B10K-DU-001-57</strain>
        <tissue evidence="7">Muscle</tissue>
    </source>
</reference>
<name>A0A7K9VGC6_ANSSE</name>
<comment type="caution">
    <text evidence="7">The sequence shown here is derived from an EMBL/GenBank/DDBJ whole genome shotgun (WGS) entry which is preliminary data.</text>
</comment>
<evidence type="ECO:0000313" key="7">
    <source>
        <dbReference type="EMBL" id="NXI71730.1"/>
    </source>
</evidence>
<dbReference type="PANTHER" id="PTHR44981">
    <property type="entry name" value="PERICENTRIN-LIKE PROTEIN, ISOFORM F"/>
    <property type="match status" value="1"/>
</dbReference>
<evidence type="ECO:0000256" key="1">
    <source>
        <dbReference type="ARBA" id="ARBA00004300"/>
    </source>
</evidence>
<gene>
    <name evidence="7" type="primary">Pcnt_4</name>
    <name evidence="7" type="ORF">ANSSEM_R16073</name>
</gene>
<evidence type="ECO:0000256" key="3">
    <source>
        <dbReference type="ARBA" id="ARBA00023054"/>
    </source>
</evidence>
<organism evidence="7 8">
    <name type="scientific">Anseranas semipalmata</name>
    <name type="common">Magpie goose</name>
    <name type="synonym">Anas semipalmata</name>
    <dbReference type="NCBI Taxonomy" id="8851"/>
    <lineage>
        <taxon>Eukaryota</taxon>
        <taxon>Metazoa</taxon>
        <taxon>Chordata</taxon>
        <taxon>Craniata</taxon>
        <taxon>Vertebrata</taxon>
        <taxon>Euteleostomi</taxon>
        <taxon>Archelosauria</taxon>
        <taxon>Archosauria</taxon>
        <taxon>Dinosauria</taxon>
        <taxon>Saurischia</taxon>
        <taxon>Theropoda</taxon>
        <taxon>Coelurosauria</taxon>
        <taxon>Aves</taxon>
        <taxon>Neognathae</taxon>
        <taxon>Galloanserae</taxon>
        <taxon>Anseriformes</taxon>
        <taxon>Anseranatidae</taxon>
        <taxon>Anseranas</taxon>
    </lineage>
</organism>
<feature type="coiled-coil region" evidence="5">
    <location>
        <begin position="224"/>
        <end position="378"/>
    </location>
</feature>
<evidence type="ECO:0000256" key="5">
    <source>
        <dbReference type="SAM" id="Coils"/>
    </source>
</evidence>
<evidence type="ECO:0000313" key="8">
    <source>
        <dbReference type="Proteomes" id="UP000567872"/>
    </source>
</evidence>